<dbReference type="PANTHER" id="PTHR46211:SF1">
    <property type="entry name" value="GLYCEROPHOSPHODIESTER PHOSPHODIESTERASE, CYTOPLASMIC"/>
    <property type="match status" value="1"/>
</dbReference>
<dbReference type="CDD" id="cd08563">
    <property type="entry name" value="GDPD_TtGDE_like"/>
    <property type="match status" value="1"/>
</dbReference>
<dbReference type="SUPFAM" id="SSF51695">
    <property type="entry name" value="PLC-like phosphodiesterases"/>
    <property type="match status" value="1"/>
</dbReference>
<dbReference type="InterPro" id="IPR030395">
    <property type="entry name" value="GP_PDE_dom"/>
</dbReference>
<gene>
    <name evidence="2" type="ORF">EI981_02885</name>
</gene>
<dbReference type="EMBL" id="CP034346">
    <property type="protein sequence ID" value="AZS13524.1"/>
    <property type="molecule type" value="Genomic_DNA"/>
</dbReference>
<accession>A0A3Q9I629</accession>
<name>A0A3Q9I629_9BACL</name>
<dbReference type="PANTHER" id="PTHR46211">
    <property type="entry name" value="GLYCEROPHOSPHORYL DIESTER PHOSPHODIESTERASE"/>
    <property type="match status" value="1"/>
</dbReference>
<evidence type="ECO:0000259" key="1">
    <source>
        <dbReference type="PROSITE" id="PS51704"/>
    </source>
</evidence>
<evidence type="ECO:0000313" key="2">
    <source>
        <dbReference type="EMBL" id="AZS13524.1"/>
    </source>
</evidence>
<dbReference type="AlphaFoldDB" id="A0A3Q9I629"/>
<dbReference type="PROSITE" id="PS51704">
    <property type="entry name" value="GP_PDE"/>
    <property type="match status" value="1"/>
</dbReference>
<evidence type="ECO:0000313" key="3">
    <source>
        <dbReference type="Proteomes" id="UP000270678"/>
    </source>
</evidence>
<sequence>MTNLINFAHRGASAYCPENTMSSFVRALELGASGIETDVQMTKDGHLVLIHDESLERTTGTKALVKDLTWEEIQTLDAGSWFHADFADERLPSLEQLLELTCDKGIIVNIELKNGFIQYPELEEKVIEMIKRYGMVDRTIISSFNHYSLRECHQIAPDIRTGILYGEGLYEPWVYAKGIGADALHAYMYALTPELVAEAAKHGVAYHPFTVNEESMMKALIQAGVAGIITDYPDRLAQLLSE</sequence>
<proteinExistence type="predicted"/>
<organism evidence="2 3">
    <name type="scientific">Paenibacillus lutimineralis</name>
    <dbReference type="NCBI Taxonomy" id="2707005"/>
    <lineage>
        <taxon>Bacteria</taxon>
        <taxon>Bacillati</taxon>
        <taxon>Bacillota</taxon>
        <taxon>Bacilli</taxon>
        <taxon>Bacillales</taxon>
        <taxon>Paenibacillaceae</taxon>
        <taxon>Paenibacillus</taxon>
    </lineage>
</organism>
<dbReference type="RefSeq" id="WP_126995279.1">
    <property type="nucleotide sequence ID" value="NZ_CP034346.1"/>
</dbReference>
<dbReference type="Proteomes" id="UP000270678">
    <property type="component" value="Chromosome"/>
</dbReference>
<feature type="domain" description="GP-PDE" evidence="1">
    <location>
        <begin position="4"/>
        <end position="240"/>
    </location>
</feature>
<keyword evidence="3" id="KW-1185">Reference proteome</keyword>
<dbReference type="KEGG" id="plut:EI981_02885"/>
<protein>
    <submittedName>
        <fullName evidence="2">Glycerophosphodiester phosphodiesterase</fullName>
    </submittedName>
</protein>
<dbReference type="Pfam" id="PF03009">
    <property type="entry name" value="GDPD"/>
    <property type="match status" value="1"/>
</dbReference>
<dbReference type="GO" id="GO:0008081">
    <property type="term" value="F:phosphoric diester hydrolase activity"/>
    <property type="evidence" value="ECO:0007669"/>
    <property type="project" value="InterPro"/>
</dbReference>
<dbReference type="GO" id="GO:0006629">
    <property type="term" value="P:lipid metabolic process"/>
    <property type="evidence" value="ECO:0007669"/>
    <property type="project" value="InterPro"/>
</dbReference>
<reference evidence="3" key="1">
    <citation type="submission" date="2018-12" db="EMBL/GenBank/DDBJ databases">
        <title>Complete genome sequence of Paenibacillus sp. MBLB1234.</title>
        <authorList>
            <person name="Nam Y.-D."/>
            <person name="Kang J."/>
            <person name="Chung W.-H."/>
            <person name="Park Y.S."/>
        </authorList>
    </citation>
    <scope>NUCLEOTIDE SEQUENCE [LARGE SCALE GENOMIC DNA]</scope>
    <source>
        <strain evidence="3">MBLB1234</strain>
    </source>
</reference>
<dbReference type="InterPro" id="IPR017946">
    <property type="entry name" value="PLC-like_Pdiesterase_TIM-brl"/>
</dbReference>
<dbReference type="OrthoDB" id="384721at2"/>
<dbReference type="Gene3D" id="3.20.20.190">
    <property type="entry name" value="Phosphatidylinositol (PI) phosphodiesterase"/>
    <property type="match status" value="1"/>
</dbReference>